<dbReference type="InterPro" id="IPR001912">
    <property type="entry name" value="Ribosomal_uS4_N"/>
</dbReference>
<evidence type="ECO:0000256" key="2">
    <source>
        <dbReference type="ARBA" id="ARBA00022730"/>
    </source>
</evidence>
<dbReference type="FunFam" id="3.10.290.10:FF:000001">
    <property type="entry name" value="30S ribosomal protein S4"/>
    <property type="match status" value="1"/>
</dbReference>
<dbReference type="CDD" id="cd00165">
    <property type="entry name" value="S4"/>
    <property type="match status" value="1"/>
</dbReference>
<comment type="function">
    <text evidence="7">With S5 and S12 plays an important role in translational accuracy.</text>
</comment>
<comment type="similarity">
    <text evidence="1 7 8">Belongs to the universal ribosomal protein uS4 family.</text>
</comment>
<dbReference type="AlphaFoldDB" id="A0A7C5YUH8"/>
<dbReference type="PROSITE" id="PS00632">
    <property type="entry name" value="RIBOSOMAL_S4"/>
    <property type="match status" value="1"/>
</dbReference>
<dbReference type="Gene3D" id="3.10.290.10">
    <property type="entry name" value="RNA-binding S4 domain"/>
    <property type="match status" value="1"/>
</dbReference>
<evidence type="ECO:0000256" key="3">
    <source>
        <dbReference type="ARBA" id="ARBA00022884"/>
    </source>
</evidence>
<feature type="domain" description="Small ribosomal subunit protein uS4 N-terminal" evidence="10">
    <location>
        <begin position="3"/>
        <end position="98"/>
    </location>
</feature>
<dbReference type="SUPFAM" id="SSF55174">
    <property type="entry name" value="Alpha-L RNA-binding motif"/>
    <property type="match status" value="1"/>
</dbReference>
<dbReference type="GO" id="GO:0042274">
    <property type="term" value="P:ribosomal small subunit biogenesis"/>
    <property type="evidence" value="ECO:0007669"/>
    <property type="project" value="TreeGrafter"/>
</dbReference>
<dbReference type="PANTHER" id="PTHR11831:SF4">
    <property type="entry name" value="SMALL RIBOSOMAL SUBUNIT PROTEIN US4M"/>
    <property type="match status" value="1"/>
</dbReference>
<evidence type="ECO:0000256" key="1">
    <source>
        <dbReference type="ARBA" id="ARBA00007465"/>
    </source>
</evidence>
<keyword evidence="2 7" id="KW-0699">rRNA-binding</keyword>
<feature type="domain" description="RNA-binding S4" evidence="9">
    <location>
        <begin position="99"/>
        <end position="156"/>
    </location>
</feature>
<comment type="function">
    <text evidence="7">One of the primary rRNA binding proteins, it binds directly to 16S rRNA where it nucleates assembly of the body of the 30S subunit.</text>
</comment>
<dbReference type="InterPro" id="IPR036986">
    <property type="entry name" value="S4_RNA-bd_sf"/>
</dbReference>
<dbReference type="GO" id="GO:0003735">
    <property type="term" value="F:structural constituent of ribosome"/>
    <property type="evidence" value="ECO:0007669"/>
    <property type="project" value="InterPro"/>
</dbReference>
<dbReference type="InterPro" id="IPR005709">
    <property type="entry name" value="Ribosomal_uS4_bac-type"/>
</dbReference>
<keyword evidence="4 7" id="KW-0689">Ribosomal protein</keyword>
<comment type="caution">
    <text evidence="11">The sequence shown here is derived from an EMBL/GenBank/DDBJ whole genome shotgun (WGS) entry which is preliminary data.</text>
</comment>
<sequence length="208" mass="24236">MGRDIGPKCKICRREGMKLYLKGNRCDTTKCAFTRKPYPPGEHGKQASYHMSGYYAQLRAKQTLKRIFGIRERELKKLYKIAKKDPKDKSTRLMALLEMRLDNVVYKLGFASSRAQARQIITHGFVKVDGKKVDRPSFQVKPNQEITISEKIKNLNWYKELEAKHRDYLPPKWLSVKESGVGVVVSEPTRDMMEQGVREDFVIEFYSR</sequence>
<evidence type="ECO:0000259" key="10">
    <source>
        <dbReference type="SMART" id="SM01390"/>
    </source>
</evidence>
<dbReference type="Gene3D" id="1.10.1050.10">
    <property type="entry name" value="Ribosomal Protein S4 Delta 41, Chain A, domain 1"/>
    <property type="match status" value="1"/>
</dbReference>
<reference evidence="11" key="1">
    <citation type="journal article" date="2020" name="mSystems">
        <title>Genome- and Community-Level Interaction Insights into Carbon Utilization and Element Cycling Functions of Hydrothermarchaeota in Hydrothermal Sediment.</title>
        <authorList>
            <person name="Zhou Z."/>
            <person name="Liu Y."/>
            <person name="Xu W."/>
            <person name="Pan J."/>
            <person name="Luo Z.H."/>
            <person name="Li M."/>
        </authorList>
    </citation>
    <scope>NUCLEOTIDE SEQUENCE [LARGE SCALE GENOMIC DNA]</scope>
    <source>
        <strain evidence="11">SpSt-1042</strain>
    </source>
</reference>
<dbReference type="NCBIfam" id="TIGR01017">
    <property type="entry name" value="rpsD_bact"/>
    <property type="match status" value="1"/>
</dbReference>
<dbReference type="Pfam" id="PF01479">
    <property type="entry name" value="S4"/>
    <property type="match status" value="1"/>
</dbReference>
<evidence type="ECO:0000256" key="4">
    <source>
        <dbReference type="ARBA" id="ARBA00022980"/>
    </source>
</evidence>
<dbReference type="GO" id="GO:0006412">
    <property type="term" value="P:translation"/>
    <property type="evidence" value="ECO:0007669"/>
    <property type="project" value="UniProtKB-UniRule"/>
</dbReference>
<protein>
    <recommendedName>
        <fullName evidence="6 7">Small ribosomal subunit protein uS4</fullName>
    </recommendedName>
</protein>
<dbReference type="SMART" id="SM00363">
    <property type="entry name" value="S4"/>
    <property type="match status" value="1"/>
</dbReference>
<evidence type="ECO:0000256" key="6">
    <source>
        <dbReference type="ARBA" id="ARBA00035254"/>
    </source>
</evidence>
<dbReference type="InterPro" id="IPR002942">
    <property type="entry name" value="S4_RNA-bd"/>
</dbReference>
<dbReference type="SMART" id="SM01390">
    <property type="entry name" value="Ribosomal_S4"/>
    <property type="match status" value="1"/>
</dbReference>
<dbReference type="GO" id="GO:0015935">
    <property type="term" value="C:small ribosomal subunit"/>
    <property type="evidence" value="ECO:0007669"/>
    <property type="project" value="InterPro"/>
</dbReference>
<dbReference type="Pfam" id="PF00163">
    <property type="entry name" value="Ribosomal_S4"/>
    <property type="match status" value="1"/>
</dbReference>
<accession>A0A7C5YUH8</accession>
<keyword evidence="5 7" id="KW-0687">Ribonucleoprotein</keyword>
<name>A0A7C5YUH8_UNCC3</name>
<proteinExistence type="inferred from homology"/>
<keyword evidence="3 7" id="KW-0694">RNA-binding</keyword>
<gene>
    <name evidence="7" type="primary">rpsD</name>
    <name evidence="11" type="ORF">ENL96_00275</name>
</gene>
<evidence type="ECO:0000259" key="9">
    <source>
        <dbReference type="SMART" id="SM00363"/>
    </source>
</evidence>
<organism evidence="11">
    <name type="scientific">candidate division CPR3 bacterium</name>
    <dbReference type="NCBI Taxonomy" id="2268181"/>
    <lineage>
        <taxon>Bacteria</taxon>
        <taxon>Bacteria division CPR3</taxon>
    </lineage>
</organism>
<dbReference type="PANTHER" id="PTHR11831">
    <property type="entry name" value="30S 40S RIBOSOMAL PROTEIN"/>
    <property type="match status" value="1"/>
</dbReference>
<evidence type="ECO:0000313" key="11">
    <source>
        <dbReference type="EMBL" id="HHR91938.1"/>
    </source>
</evidence>
<dbReference type="GO" id="GO:0019843">
    <property type="term" value="F:rRNA binding"/>
    <property type="evidence" value="ECO:0007669"/>
    <property type="project" value="UniProtKB-UniRule"/>
</dbReference>
<dbReference type="InterPro" id="IPR018079">
    <property type="entry name" value="Ribosomal_uS4_CS"/>
</dbReference>
<evidence type="ECO:0000256" key="7">
    <source>
        <dbReference type="HAMAP-Rule" id="MF_01306"/>
    </source>
</evidence>
<dbReference type="NCBIfam" id="NF003717">
    <property type="entry name" value="PRK05327.1"/>
    <property type="match status" value="1"/>
</dbReference>
<dbReference type="HAMAP" id="MF_01306_B">
    <property type="entry name" value="Ribosomal_uS4_B"/>
    <property type="match status" value="1"/>
</dbReference>
<dbReference type="EMBL" id="DRVY01000011">
    <property type="protein sequence ID" value="HHR91938.1"/>
    <property type="molecule type" value="Genomic_DNA"/>
</dbReference>
<dbReference type="InterPro" id="IPR022801">
    <property type="entry name" value="Ribosomal_uS4"/>
</dbReference>
<comment type="subunit">
    <text evidence="7">Part of the 30S ribosomal subunit. Contacts protein S5. The interaction surface between S4 and S5 is involved in control of translational fidelity.</text>
</comment>
<evidence type="ECO:0000256" key="5">
    <source>
        <dbReference type="ARBA" id="ARBA00023274"/>
    </source>
</evidence>
<evidence type="ECO:0000256" key="8">
    <source>
        <dbReference type="RuleBase" id="RU003699"/>
    </source>
</evidence>
<dbReference type="PROSITE" id="PS50889">
    <property type="entry name" value="S4"/>
    <property type="match status" value="1"/>
</dbReference>